<keyword evidence="1" id="KW-1133">Transmembrane helix</keyword>
<keyword evidence="1" id="KW-0812">Transmembrane</keyword>
<reference evidence="2" key="1">
    <citation type="submission" date="2017-02" db="EMBL/GenBank/DDBJ databases">
        <authorList>
            <person name="Regsiter A."/>
            <person name="William W."/>
        </authorList>
    </citation>
    <scope>NUCLEOTIDE SEQUENCE</scope>
    <source>
        <strain evidence="2">Bib</strain>
    </source>
</reference>
<feature type="transmembrane region" description="Helical" evidence="1">
    <location>
        <begin position="156"/>
        <end position="175"/>
    </location>
</feature>
<dbReference type="Pfam" id="PF02681">
    <property type="entry name" value="DUF212"/>
    <property type="match status" value="1"/>
</dbReference>
<evidence type="ECO:0000313" key="2">
    <source>
        <dbReference type="EMBL" id="SLM09907.1"/>
    </source>
</evidence>
<dbReference type="PANTHER" id="PTHR31446">
    <property type="entry name" value="ACID PHOSPHATASE/VANADIUM-DEPENDENT HALOPEROXIDASE-RELATED PROTEIN"/>
    <property type="match status" value="1"/>
</dbReference>
<proteinExistence type="predicted"/>
<keyword evidence="2" id="KW-0575">Peroxidase</keyword>
<dbReference type="EMBL" id="FWDM01000002">
    <property type="protein sequence ID" value="SLM09907.1"/>
    <property type="molecule type" value="Genomic_DNA"/>
</dbReference>
<keyword evidence="1" id="KW-0472">Membrane</keyword>
<name>A0A3P3XF89_9SPIR</name>
<feature type="transmembrane region" description="Helical" evidence="1">
    <location>
        <begin position="32"/>
        <end position="53"/>
    </location>
</feature>
<feature type="transmembrane region" description="Helical" evidence="1">
    <location>
        <begin position="98"/>
        <end position="116"/>
    </location>
</feature>
<accession>A0A3P3XF89</accession>
<sequence>MHFRLDMRGLFPHTFSVEASSHNLPSLLANPIFVSGALSIFLAQVLKAILAFLKRHKLKAKEIAFIMLWKTGGMPSSHSALVVSLSAAIAFVEGFDSLFVLSFFLGLIVIRDALGVRRSAGLQSKALNILGKQMSERFNIAFTPVKEIHGHRWQEVVVGAVLGMAVSILVCWNYIFHAVSSSLQ</sequence>
<gene>
    <name evidence="2" type="ORF">SPIROBIBN47_100137</name>
</gene>
<dbReference type="AlphaFoldDB" id="A0A3P3XF89"/>
<keyword evidence="2" id="KW-0560">Oxidoreductase</keyword>
<evidence type="ECO:0000256" key="1">
    <source>
        <dbReference type="SAM" id="Phobius"/>
    </source>
</evidence>
<protein>
    <submittedName>
        <fullName evidence="2">Acid phosphatase/vanadium-dependent haloperoxidase related protein (Modular protein)</fullName>
    </submittedName>
</protein>
<dbReference type="PANTHER" id="PTHR31446:SF29">
    <property type="entry name" value="ACID PHOSPHATASE_VANADIUM-DEPENDENT HALOPEROXIDASE-RELATED PROTEIN"/>
    <property type="match status" value="1"/>
</dbReference>
<dbReference type="InterPro" id="IPR003832">
    <property type="entry name" value="DUF212"/>
</dbReference>
<organism evidence="2">
    <name type="scientific">uncultured spirochete</name>
    <dbReference type="NCBI Taxonomy" id="156406"/>
    <lineage>
        <taxon>Bacteria</taxon>
        <taxon>Pseudomonadati</taxon>
        <taxon>Spirochaetota</taxon>
        <taxon>Spirochaetia</taxon>
        <taxon>Spirochaetales</taxon>
        <taxon>environmental samples</taxon>
    </lineage>
</organism>
<dbReference type="GO" id="GO:0004601">
    <property type="term" value="F:peroxidase activity"/>
    <property type="evidence" value="ECO:0007669"/>
    <property type="project" value="UniProtKB-KW"/>
</dbReference>